<dbReference type="PRINTS" id="PR00685">
    <property type="entry name" value="TIFACTORIIB"/>
</dbReference>
<keyword evidence="9" id="KW-0479">Metal-binding</keyword>
<dbReference type="PROSITE" id="PS51134">
    <property type="entry name" value="ZF_TFIIB"/>
    <property type="match status" value="1"/>
</dbReference>
<dbReference type="AlphaFoldDB" id="A0A8H3HWN8"/>
<dbReference type="InterPro" id="IPR013150">
    <property type="entry name" value="TFIIB_cyclin"/>
</dbReference>
<dbReference type="OrthoDB" id="25790at2759"/>
<comment type="similarity">
    <text evidence="1">Belongs to the TFIIB family.</text>
</comment>
<evidence type="ECO:0000256" key="8">
    <source>
        <dbReference type="ARBA" id="ARBA00066213"/>
    </source>
</evidence>
<keyword evidence="13" id="KW-1185">Reference proteome</keyword>
<evidence type="ECO:0000256" key="3">
    <source>
        <dbReference type="ARBA" id="ARBA00022737"/>
    </source>
</evidence>
<protein>
    <recommendedName>
        <fullName evidence="2">Transcription initiation factor IIB</fullName>
    </recommendedName>
    <alternativeName>
        <fullName evidence="6">General transcription factor TFIIB</fullName>
    </alternativeName>
</protein>
<dbReference type="SUPFAM" id="SSF57783">
    <property type="entry name" value="Zinc beta-ribbon"/>
    <property type="match status" value="1"/>
</dbReference>
<evidence type="ECO:0000256" key="10">
    <source>
        <dbReference type="SAM" id="MobiDB-lite"/>
    </source>
</evidence>
<keyword evidence="4" id="KW-0805">Transcription regulation</keyword>
<dbReference type="Pfam" id="PF08271">
    <property type="entry name" value="Zn_Ribbon_TF"/>
    <property type="match status" value="1"/>
</dbReference>
<evidence type="ECO:0000256" key="7">
    <source>
        <dbReference type="ARBA" id="ARBA00056616"/>
    </source>
</evidence>
<dbReference type="FunFam" id="1.10.472.170:FF:000001">
    <property type="entry name" value="Transcription initiation factor IIB"/>
    <property type="match status" value="1"/>
</dbReference>
<dbReference type="SUPFAM" id="SSF47954">
    <property type="entry name" value="Cyclin-like"/>
    <property type="match status" value="2"/>
</dbReference>
<proteinExistence type="inferred from homology"/>
<keyword evidence="5" id="KW-0804">Transcription</keyword>
<dbReference type="GO" id="GO:0016251">
    <property type="term" value="F:RNA polymerase II general transcription initiation factor activity"/>
    <property type="evidence" value="ECO:0007669"/>
    <property type="project" value="TreeGrafter"/>
</dbReference>
<dbReference type="GO" id="GO:0005634">
    <property type="term" value="C:nucleus"/>
    <property type="evidence" value="ECO:0007669"/>
    <property type="project" value="TreeGrafter"/>
</dbReference>
<evidence type="ECO:0000313" key="13">
    <source>
        <dbReference type="Proteomes" id="UP000664169"/>
    </source>
</evidence>
<dbReference type="InterPro" id="IPR036915">
    <property type="entry name" value="Cyclin-like_sf"/>
</dbReference>
<evidence type="ECO:0000256" key="1">
    <source>
        <dbReference type="ARBA" id="ARBA00010857"/>
    </source>
</evidence>
<comment type="caution">
    <text evidence="12">The sequence shown here is derived from an EMBL/GenBank/DDBJ whole genome shotgun (WGS) entry which is preliminary data.</text>
</comment>
<dbReference type="GO" id="GO:0008270">
    <property type="term" value="F:zinc ion binding"/>
    <property type="evidence" value="ECO:0007669"/>
    <property type="project" value="UniProtKB-KW"/>
</dbReference>
<evidence type="ECO:0000259" key="11">
    <source>
        <dbReference type="PROSITE" id="PS51134"/>
    </source>
</evidence>
<sequence length="352" mass="38624">MAALAVGMQPAVPELEEWSQNLSTNVICPDCKDDPPNLIEEYSSGDMVCGDCGLVVGARIVDTHSEWRTFSNDDQNNDDPSRVGDAPNLLLKGDQLTTEVAMGDGKLSKDLRRAQNKTVNDKNNKALVAAYRQIQGYCETMSLPSSVINHTKALYMELQDDTSRNVVKSKPLDVVAAGLIFIACREFQVPRTFREVHKITSVSKKEIGKVFKLLMDWRQKNMSLNKGPGLPSGLGGDGEMTGKEAIAFVARYNSKLGITGVVASRIEALATKVDRLNTLAGRSPLSAAGAVIFFVTSLMNETKNIKSIADISGVSDSTIRTSYKFLWEKKEELVDPKWLEDGRSNMEHLPLP</sequence>
<dbReference type="PANTHER" id="PTHR11618">
    <property type="entry name" value="TRANSCRIPTION INITIATION FACTOR IIB-RELATED"/>
    <property type="match status" value="1"/>
</dbReference>
<dbReference type="GO" id="GO:0017025">
    <property type="term" value="F:TBP-class protein binding"/>
    <property type="evidence" value="ECO:0007669"/>
    <property type="project" value="InterPro"/>
</dbReference>
<feature type="region of interest" description="Disordered" evidence="10">
    <location>
        <begin position="69"/>
        <end position="88"/>
    </location>
</feature>
<gene>
    <name evidence="12" type="ORF">GOMPHAMPRED_003243</name>
</gene>
<dbReference type="Pfam" id="PF00382">
    <property type="entry name" value="TFIIB"/>
    <property type="match status" value="2"/>
</dbReference>
<accession>A0A8H3HWN8</accession>
<dbReference type="Proteomes" id="UP000664169">
    <property type="component" value="Unassembled WGS sequence"/>
</dbReference>
<evidence type="ECO:0000256" key="2">
    <source>
        <dbReference type="ARBA" id="ARBA00013932"/>
    </source>
</evidence>
<organism evidence="12 13">
    <name type="scientific">Gomphillus americanus</name>
    <dbReference type="NCBI Taxonomy" id="1940652"/>
    <lineage>
        <taxon>Eukaryota</taxon>
        <taxon>Fungi</taxon>
        <taxon>Dikarya</taxon>
        <taxon>Ascomycota</taxon>
        <taxon>Pezizomycotina</taxon>
        <taxon>Lecanoromycetes</taxon>
        <taxon>OSLEUM clade</taxon>
        <taxon>Ostropomycetidae</taxon>
        <taxon>Ostropales</taxon>
        <taxon>Graphidaceae</taxon>
        <taxon>Gomphilloideae</taxon>
        <taxon>Gomphillus</taxon>
    </lineage>
</organism>
<dbReference type="GO" id="GO:0051123">
    <property type="term" value="P:RNA polymerase II preinitiation complex assembly"/>
    <property type="evidence" value="ECO:0007669"/>
    <property type="project" value="UniProtKB-ARBA"/>
</dbReference>
<dbReference type="FunFam" id="2.20.25.10:FF:000036">
    <property type="entry name" value="Transcription initiation factor IIB"/>
    <property type="match status" value="1"/>
</dbReference>
<comment type="function">
    <text evidence="7">General factor that plays a major role in the activation of eukaryotic genes transcribed by RNA polymerase II.</text>
</comment>
<evidence type="ECO:0000256" key="4">
    <source>
        <dbReference type="ARBA" id="ARBA00023015"/>
    </source>
</evidence>
<evidence type="ECO:0000256" key="9">
    <source>
        <dbReference type="PROSITE-ProRule" id="PRU00469"/>
    </source>
</evidence>
<evidence type="ECO:0000313" key="12">
    <source>
        <dbReference type="EMBL" id="CAF9905527.1"/>
    </source>
</evidence>
<dbReference type="EMBL" id="CAJPDQ010000002">
    <property type="protein sequence ID" value="CAF9905527.1"/>
    <property type="molecule type" value="Genomic_DNA"/>
</dbReference>
<keyword evidence="9" id="KW-0863">Zinc-finger</keyword>
<feature type="domain" description="TFIIB-type" evidence="11">
    <location>
        <begin position="24"/>
        <end position="57"/>
    </location>
</feature>
<dbReference type="InterPro" id="IPR013137">
    <property type="entry name" value="Znf_TFIIB"/>
</dbReference>
<evidence type="ECO:0000256" key="5">
    <source>
        <dbReference type="ARBA" id="ARBA00023163"/>
    </source>
</evidence>
<dbReference type="Gene3D" id="1.10.472.170">
    <property type="match status" value="1"/>
</dbReference>
<keyword evidence="9" id="KW-0862">Zinc</keyword>
<evidence type="ECO:0000256" key="6">
    <source>
        <dbReference type="ARBA" id="ARBA00031706"/>
    </source>
</evidence>
<name>A0A8H3HWN8_9LECA</name>
<dbReference type="InterPro" id="IPR000812">
    <property type="entry name" value="TFIIB"/>
</dbReference>
<keyword evidence="3" id="KW-0677">Repeat</keyword>
<dbReference type="Gene3D" id="1.10.472.10">
    <property type="entry name" value="Cyclin-like"/>
    <property type="match status" value="1"/>
</dbReference>
<comment type="subunit">
    <text evidence="8">Associates with TFIID-IIA (DA complex) to form TFIID-IIA-IIB (DAB-complex) which is then recognized by polymerase II.</text>
</comment>
<dbReference type="GO" id="GO:0097550">
    <property type="term" value="C:transcription preinitiation complex"/>
    <property type="evidence" value="ECO:0007669"/>
    <property type="project" value="TreeGrafter"/>
</dbReference>
<dbReference type="PANTHER" id="PTHR11618:SF13">
    <property type="entry name" value="TRANSCRIPTION INITIATION FACTOR IIB"/>
    <property type="match status" value="1"/>
</dbReference>
<reference evidence="12" key="1">
    <citation type="submission" date="2021-03" db="EMBL/GenBank/DDBJ databases">
        <authorList>
            <person name="Tagirdzhanova G."/>
        </authorList>
    </citation>
    <scope>NUCLEOTIDE SEQUENCE</scope>
</reference>